<reference evidence="2" key="1">
    <citation type="submission" date="2022-11" db="UniProtKB">
        <authorList>
            <consortium name="WormBaseParasite"/>
        </authorList>
    </citation>
    <scope>IDENTIFICATION</scope>
</reference>
<protein>
    <submittedName>
        <fullName evidence="2">Hydroxymethylglutaryl-CoA reductase (NADPH)</fullName>
    </submittedName>
</protein>
<name>A0AC34QUV3_9BILA</name>
<dbReference type="Proteomes" id="UP000887576">
    <property type="component" value="Unplaced"/>
</dbReference>
<organism evidence="1 2">
    <name type="scientific">Panagrolaimus sp. JU765</name>
    <dbReference type="NCBI Taxonomy" id="591449"/>
    <lineage>
        <taxon>Eukaryota</taxon>
        <taxon>Metazoa</taxon>
        <taxon>Ecdysozoa</taxon>
        <taxon>Nematoda</taxon>
        <taxon>Chromadorea</taxon>
        <taxon>Rhabditida</taxon>
        <taxon>Tylenchina</taxon>
        <taxon>Panagrolaimomorpha</taxon>
        <taxon>Panagrolaimoidea</taxon>
        <taxon>Panagrolaimidae</taxon>
        <taxon>Panagrolaimus</taxon>
    </lineage>
</organism>
<sequence length="353" mass="39221">MSSIEATQSTSNFAVDELNQLLADCGLSTNENRQKLIEKLANYFQSKGEPKFVVGDDSDSLRSIPDTPTGKSETETLESGFDQEEENADLLRLMIDGKIKHRQLETKVAHERAVELRRLYIEHEAKTQLTNLPYKNYDYHLVSGACCENPIGYMTIPVGCAGPLLIDNELVYLPLATTEGALVASINRGCKVLTESGGIKTAVLKDAMTRAPLIAFDDCEEAIRCYNWTQDPSNYPMLKESEEAIRCYNWTQDPTNYPMLKERFESTSRFAKLQRITPHYAASCVYLRFEASTGDAMGMNMISKASQAAMELIHQKFPSGKIALSGNLCIDKKAAAINWIEGRDCAATAENNG</sequence>
<proteinExistence type="predicted"/>
<evidence type="ECO:0000313" key="1">
    <source>
        <dbReference type="Proteomes" id="UP000887576"/>
    </source>
</evidence>
<dbReference type="WBParaSite" id="JU765_v2.g1949.t1">
    <property type="protein sequence ID" value="JU765_v2.g1949.t1"/>
    <property type="gene ID" value="JU765_v2.g1949"/>
</dbReference>
<evidence type="ECO:0000313" key="2">
    <source>
        <dbReference type="WBParaSite" id="JU765_v2.g1949.t1"/>
    </source>
</evidence>
<accession>A0AC34QUV3</accession>